<evidence type="ECO:0000256" key="3">
    <source>
        <dbReference type="ARBA" id="ARBA00022837"/>
    </source>
</evidence>
<dbReference type="PRINTS" id="PR00205">
    <property type="entry name" value="CADHERIN"/>
</dbReference>
<evidence type="ECO:0000313" key="8">
    <source>
        <dbReference type="Proteomes" id="UP000663879"/>
    </source>
</evidence>
<dbReference type="GO" id="GO:0007156">
    <property type="term" value="P:homophilic cell adhesion via plasma membrane adhesion molecules"/>
    <property type="evidence" value="ECO:0007669"/>
    <property type="project" value="InterPro"/>
</dbReference>
<dbReference type="PANTHER" id="PTHR24027:SF438">
    <property type="entry name" value="CADHERIN 23"/>
    <property type="match status" value="1"/>
</dbReference>
<name>A0A813RKW9_9BILA</name>
<dbReference type="GO" id="GO:0016342">
    <property type="term" value="C:catenin complex"/>
    <property type="evidence" value="ECO:0007669"/>
    <property type="project" value="TreeGrafter"/>
</dbReference>
<dbReference type="PROSITE" id="PS00232">
    <property type="entry name" value="CADHERIN_1"/>
    <property type="match status" value="1"/>
</dbReference>
<dbReference type="GO" id="GO:0016477">
    <property type="term" value="P:cell migration"/>
    <property type="evidence" value="ECO:0007669"/>
    <property type="project" value="TreeGrafter"/>
</dbReference>
<dbReference type="SMART" id="SM00112">
    <property type="entry name" value="CA"/>
    <property type="match status" value="1"/>
</dbReference>
<dbReference type="Proteomes" id="UP000663879">
    <property type="component" value="Unassembled WGS sequence"/>
</dbReference>
<dbReference type="PROSITE" id="PS50268">
    <property type="entry name" value="CADHERIN_2"/>
    <property type="match status" value="1"/>
</dbReference>
<dbReference type="Gene3D" id="2.60.40.60">
    <property type="entry name" value="Cadherins"/>
    <property type="match status" value="1"/>
</dbReference>
<dbReference type="CDD" id="cd11304">
    <property type="entry name" value="Cadherin_repeat"/>
    <property type="match status" value="1"/>
</dbReference>
<comment type="caution">
    <text evidence="7">The sequence shown here is derived from an EMBL/GenBank/DDBJ whole genome shotgun (WGS) entry which is preliminary data.</text>
</comment>
<dbReference type="EMBL" id="CAJNOC010000610">
    <property type="protein sequence ID" value="CAF0782537.1"/>
    <property type="molecule type" value="Genomic_DNA"/>
</dbReference>
<keyword evidence="2" id="KW-0677">Repeat</keyword>
<evidence type="ECO:0000256" key="2">
    <source>
        <dbReference type="ARBA" id="ARBA00022737"/>
    </source>
</evidence>
<dbReference type="AlphaFoldDB" id="A0A813RKW9"/>
<organism evidence="7 8">
    <name type="scientific">Brachionus calyciflorus</name>
    <dbReference type="NCBI Taxonomy" id="104777"/>
    <lineage>
        <taxon>Eukaryota</taxon>
        <taxon>Metazoa</taxon>
        <taxon>Spiralia</taxon>
        <taxon>Gnathifera</taxon>
        <taxon>Rotifera</taxon>
        <taxon>Eurotatoria</taxon>
        <taxon>Monogononta</taxon>
        <taxon>Pseudotrocha</taxon>
        <taxon>Ploima</taxon>
        <taxon>Brachionidae</taxon>
        <taxon>Brachionus</taxon>
    </lineage>
</organism>
<reference evidence="7" key="1">
    <citation type="submission" date="2021-02" db="EMBL/GenBank/DDBJ databases">
        <authorList>
            <person name="Nowell W R."/>
        </authorList>
    </citation>
    <scope>NUCLEOTIDE SEQUENCE</scope>
    <source>
        <strain evidence="7">Ploen Becks lab</strain>
    </source>
</reference>
<keyword evidence="4" id="KW-0472">Membrane</keyword>
<evidence type="ECO:0000256" key="4">
    <source>
        <dbReference type="ARBA" id="ARBA00023136"/>
    </source>
</evidence>
<protein>
    <recommendedName>
        <fullName evidence="6">Cadherin domain-containing protein</fullName>
    </recommendedName>
</protein>
<keyword evidence="8" id="KW-1185">Reference proteome</keyword>
<gene>
    <name evidence="7" type="ORF">OXX778_LOCUS5540</name>
</gene>
<keyword evidence="3 5" id="KW-0106">Calcium</keyword>
<evidence type="ECO:0000256" key="5">
    <source>
        <dbReference type="PROSITE-ProRule" id="PRU00043"/>
    </source>
</evidence>
<dbReference type="GO" id="GO:0005509">
    <property type="term" value="F:calcium ion binding"/>
    <property type="evidence" value="ECO:0007669"/>
    <property type="project" value="UniProtKB-UniRule"/>
</dbReference>
<dbReference type="OrthoDB" id="6252479at2759"/>
<accession>A0A813RKW9</accession>
<comment type="subcellular location">
    <subcellularLocation>
        <location evidence="1">Membrane</location>
    </subcellularLocation>
</comment>
<proteinExistence type="predicted"/>
<dbReference type="InterPro" id="IPR039808">
    <property type="entry name" value="Cadherin"/>
</dbReference>
<evidence type="ECO:0000259" key="6">
    <source>
        <dbReference type="PROSITE" id="PS50268"/>
    </source>
</evidence>
<dbReference type="InterPro" id="IPR002126">
    <property type="entry name" value="Cadherin-like_dom"/>
</dbReference>
<evidence type="ECO:0000256" key="1">
    <source>
        <dbReference type="ARBA" id="ARBA00004370"/>
    </source>
</evidence>
<dbReference type="SUPFAM" id="SSF49313">
    <property type="entry name" value="Cadherin-like"/>
    <property type="match status" value="1"/>
</dbReference>
<dbReference type="GO" id="GO:0008013">
    <property type="term" value="F:beta-catenin binding"/>
    <property type="evidence" value="ECO:0007669"/>
    <property type="project" value="TreeGrafter"/>
</dbReference>
<dbReference type="PANTHER" id="PTHR24027">
    <property type="entry name" value="CADHERIN-23"/>
    <property type="match status" value="1"/>
</dbReference>
<evidence type="ECO:0000313" key="7">
    <source>
        <dbReference type="EMBL" id="CAF0782537.1"/>
    </source>
</evidence>
<dbReference type="InterPro" id="IPR015919">
    <property type="entry name" value="Cadherin-like_sf"/>
</dbReference>
<dbReference type="GO" id="GO:0045296">
    <property type="term" value="F:cadherin binding"/>
    <property type="evidence" value="ECO:0007669"/>
    <property type="project" value="TreeGrafter"/>
</dbReference>
<dbReference type="InterPro" id="IPR020894">
    <property type="entry name" value="Cadherin_CS"/>
</dbReference>
<feature type="domain" description="Cadherin" evidence="6">
    <location>
        <begin position="12"/>
        <end position="133"/>
    </location>
</feature>
<sequence length="152" mass="17630">MLNIYIQNKNLNIPSFSAPFYEFIDVGSKICRVLISYDHDSPDSQINFSLDSNFQDDLPFRIDGTLNENLDMALDFRLDELTGNLYVANYLYREKYDSITLYASVSYRDKNFSSDHVVIQIQIIDSNDNPPIFTRDSYKALVQEEDTPPFLT</sequence>